<name>A0AA40EPF2_9PEZI</name>
<evidence type="ECO:0000313" key="1">
    <source>
        <dbReference type="EMBL" id="KAK0743074.1"/>
    </source>
</evidence>
<comment type="caution">
    <text evidence="1">The sequence shown here is derived from an EMBL/GenBank/DDBJ whole genome shotgun (WGS) entry which is preliminary data.</text>
</comment>
<evidence type="ECO:0000313" key="2">
    <source>
        <dbReference type="Proteomes" id="UP001172155"/>
    </source>
</evidence>
<evidence type="ECO:0008006" key="3">
    <source>
        <dbReference type="Google" id="ProtNLM"/>
    </source>
</evidence>
<protein>
    <recommendedName>
        <fullName evidence="3">AB hydrolase-1 domain-containing protein</fullName>
    </recommendedName>
</protein>
<keyword evidence="2" id="KW-1185">Reference proteome</keyword>
<dbReference type="InterPro" id="IPR029058">
    <property type="entry name" value="AB_hydrolase_fold"/>
</dbReference>
<dbReference type="Proteomes" id="UP001172155">
    <property type="component" value="Unassembled WGS sequence"/>
</dbReference>
<organism evidence="1 2">
    <name type="scientific">Schizothecium vesticola</name>
    <dbReference type="NCBI Taxonomy" id="314040"/>
    <lineage>
        <taxon>Eukaryota</taxon>
        <taxon>Fungi</taxon>
        <taxon>Dikarya</taxon>
        <taxon>Ascomycota</taxon>
        <taxon>Pezizomycotina</taxon>
        <taxon>Sordariomycetes</taxon>
        <taxon>Sordariomycetidae</taxon>
        <taxon>Sordariales</taxon>
        <taxon>Schizotheciaceae</taxon>
        <taxon>Schizothecium</taxon>
    </lineage>
</organism>
<dbReference type="AlphaFoldDB" id="A0AA40EPF2"/>
<dbReference type="SUPFAM" id="SSF53474">
    <property type="entry name" value="alpha/beta-Hydrolases"/>
    <property type="match status" value="1"/>
</dbReference>
<sequence length="313" mass="34386">MELFTLTLANGATLSGWTNLPAVTPTAPRYRPLMVGLHGGTYSSDYFNVDEKHTVALASNGLGIPWVAIDHPGVKNSTSFYPLHEGSSDHETYGEWLHKFILPAVWERFGAPQGCNSMVLLAHSLGVSGAVIAAAQHAKEASGVKNEEQGNCPLAGIIISGLGIHPVGEKPADRPANEIPEFIRFPDDVKDDMFLPKGTCDPAVYQHTNRLNLPVPFCEVQDVWDTWLPRVQTEWAPRVRVPVMIGMAERCIYWKGTEEHVREFAAAFSGSPRVDGSVIRGAPHNMEMSYWSQGWYARCFGFGMECAVSFSLA</sequence>
<accession>A0AA40EPF2</accession>
<dbReference type="EMBL" id="JAUKUD010000005">
    <property type="protein sequence ID" value="KAK0743074.1"/>
    <property type="molecule type" value="Genomic_DNA"/>
</dbReference>
<reference evidence="1" key="1">
    <citation type="submission" date="2023-06" db="EMBL/GenBank/DDBJ databases">
        <title>Genome-scale phylogeny and comparative genomics of the fungal order Sordariales.</title>
        <authorList>
            <consortium name="Lawrence Berkeley National Laboratory"/>
            <person name="Hensen N."/>
            <person name="Bonometti L."/>
            <person name="Westerberg I."/>
            <person name="Brannstrom I.O."/>
            <person name="Guillou S."/>
            <person name="Cros-Aarteil S."/>
            <person name="Calhoun S."/>
            <person name="Haridas S."/>
            <person name="Kuo A."/>
            <person name="Mondo S."/>
            <person name="Pangilinan J."/>
            <person name="Riley R."/>
            <person name="LaButti K."/>
            <person name="Andreopoulos B."/>
            <person name="Lipzen A."/>
            <person name="Chen C."/>
            <person name="Yanf M."/>
            <person name="Daum C."/>
            <person name="Ng V."/>
            <person name="Clum A."/>
            <person name="Steindorff A."/>
            <person name="Ohm R."/>
            <person name="Martin F."/>
            <person name="Silar P."/>
            <person name="Natvig D."/>
            <person name="Lalanne C."/>
            <person name="Gautier V."/>
            <person name="Ament-velasquez S.L."/>
            <person name="Kruys A."/>
            <person name="Hutchinson M.I."/>
            <person name="Powell A.J."/>
            <person name="Barry K."/>
            <person name="Miller A.N."/>
            <person name="Grigoriev I.V."/>
            <person name="Debuchy R."/>
            <person name="Gladieux P."/>
            <person name="Thoren M.H."/>
            <person name="Johannesson H."/>
        </authorList>
    </citation>
    <scope>NUCLEOTIDE SEQUENCE</scope>
    <source>
        <strain evidence="1">SMH3187-1</strain>
    </source>
</reference>
<gene>
    <name evidence="1" type="ORF">B0T18DRAFT_174946</name>
</gene>
<dbReference type="Gene3D" id="3.40.50.1820">
    <property type="entry name" value="alpha/beta hydrolase"/>
    <property type="match status" value="1"/>
</dbReference>
<proteinExistence type="predicted"/>